<feature type="transmembrane region" description="Helical" evidence="1">
    <location>
        <begin position="170"/>
        <end position="193"/>
    </location>
</feature>
<evidence type="ECO:0000256" key="1">
    <source>
        <dbReference type="SAM" id="Phobius"/>
    </source>
</evidence>
<proteinExistence type="predicted"/>
<gene>
    <name evidence="2" type="ORF">DFH07DRAFT_761081</name>
</gene>
<dbReference type="AlphaFoldDB" id="A0AAD7HFI2"/>
<feature type="transmembrane region" description="Helical" evidence="1">
    <location>
        <begin position="117"/>
        <end position="137"/>
    </location>
</feature>
<keyword evidence="1" id="KW-1133">Transmembrane helix</keyword>
<feature type="transmembrane region" description="Helical" evidence="1">
    <location>
        <begin position="84"/>
        <end position="105"/>
    </location>
</feature>
<organism evidence="2 3">
    <name type="scientific">Mycena maculata</name>
    <dbReference type="NCBI Taxonomy" id="230809"/>
    <lineage>
        <taxon>Eukaryota</taxon>
        <taxon>Fungi</taxon>
        <taxon>Dikarya</taxon>
        <taxon>Basidiomycota</taxon>
        <taxon>Agaricomycotina</taxon>
        <taxon>Agaricomycetes</taxon>
        <taxon>Agaricomycetidae</taxon>
        <taxon>Agaricales</taxon>
        <taxon>Marasmiineae</taxon>
        <taxon>Mycenaceae</taxon>
        <taxon>Mycena</taxon>
    </lineage>
</organism>
<keyword evidence="1" id="KW-0472">Membrane</keyword>
<evidence type="ECO:0000313" key="3">
    <source>
        <dbReference type="Proteomes" id="UP001215280"/>
    </source>
</evidence>
<keyword evidence="3" id="KW-1185">Reference proteome</keyword>
<protein>
    <submittedName>
        <fullName evidence="2">Uncharacterized protein</fullName>
    </submittedName>
</protein>
<accession>A0AAD7HFI2</accession>
<reference evidence="2" key="1">
    <citation type="submission" date="2023-03" db="EMBL/GenBank/DDBJ databases">
        <title>Massive genome expansion in bonnet fungi (Mycena s.s.) driven by repeated elements and novel gene families across ecological guilds.</title>
        <authorList>
            <consortium name="Lawrence Berkeley National Laboratory"/>
            <person name="Harder C.B."/>
            <person name="Miyauchi S."/>
            <person name="Viragh M."/>
            <person name="Kuo A."/>
            <person name="Thoen E."/>
            <person name="Andreopoulos B."/>
            <person name="Lu D."/>
            <person name="Skrede I."/>
            <person name="Drula E."/>
            <person name="Henrissat B."/>
            <person name="Morin E."/>
            <person name="Kohler A."/>
            <person name="Barry K."/>
            <person name="LaButti K."/>
            <person name="Morin E."/>
            <person name="Salamov A."/>
            <person name="Lipzen A."/>
            <person name="Mereny Z."/>
            <person name="Hegedus B."/>
            <person name="Baldrian P."/>
            <person name="Stursova M."/>
            <person name="Weitz H."/>
            <person name="Taylor A."/>
            <person name="Grigoriev I.V."/>
            <person name="Nagy L.G."/>
            <person name="Martin F."/>
            <person name="Kauserud H."/>
        </authorList>
    </citation>
    <scope>NUCLEOTIDE SEQUENCE</scope>
    <source>
        <strain evidence="2">CBHHK188m</strain>
    </source>
</reference>
<name>A0AAD7HFI2_9AGAR</name>
<evidence type="ECO:0000313" key="2">
    <source>
        <dbReference type="EMBL" id="KAJ7719623.1"/>
    </source>
</evidence>
<feature type="transmembrane region" description="Helical" evidence="1">
    <location>
        <begin position="199"/>
        <end position="221"/>
    </location>
</feature>
<keyword evidence="1" id="KW-0812">Transmembrane</keyword>
<comment type="caution">
    <text evidence="2">The sequence shown here is derived from an EMBL/GenBank/DDBJ whole genome shotgun (WGS) entry which is preliminary data.</text>
</comment>
<sequence length="253" mass="28124">MIAGTASQKFSNFHGEPCARLEKQKSVFGDSPTRSLLFRITSPLFFNAPISHVRTLEDLYVDELLSYAPWRQFIEGLCDEWQELILYGTVLLNADMAFLSIPTVGSGESPVTSIGQIAGYLSVMASLGTVIVGLILMRQSRIRKDDAPDVAAAFLGHHFHTLGFESLAQLYSLPFVLLMWGTISFLVAFLGMCFQSSDILARSLLACFTFLVMLGVLWCIYHSDISPQTTLLTLRRLRIPRIWKRGPAGITVV</sequence>
<dbReference type="Proteomes" id="UP001215280">
    <property type="component" value="Unassembled WGS sequence"/>
</dbReference>
<dbReference type="EMBL" id="JARJLG010000289">
    <property type="protein sequence ID" value="KAJ7719623.1"/>
    <property type="molecule type" value="Genomic_DNA"/>
</dbReference>